<dbReference type="EMBL" id="ML741774">
    <property type="protein sequence ID" value="KAE8330329.1"/>
    <property type="molecule type" value="Genomic_DNA"/>
</dbReference>
<evidence type="ECO:0000313" key="7">
    <source>
        <dbReference type="EMBL" id="KAE8330329.1"/>
    </source>
</evidence>
<dbReference type="InterPro" id="IPR012941">
    <property type="entry name" value="Phe_hydrox_C_dim_dom"/>
</dbReference>
<feature type="domain" description="FAD-binding" evidence="5">
    <location>
        <begin position="28"/>
        <end position="412"/>
    </location>
</feature>
<dbReference type="CDD" id="cd02979">
    <property type="entry name" value="PHOX_C"/>
    <property type="match status" value="1"/>
</dbReference>
<dbReference type="InterPro" id="IPR036249">
    <property type="entry name" value="Thioredoxin-like_sf"/>
</dbReference>
<dbReference type="GO" id="GO:0016709">
    <property type="term" value="F:oxidoreductase activity, acting on paired donors, with incorporation or reduction of molecular oxygen, NAD(P)H as one donor, and incorporation of one atom of oxygen"/>
    <property type="evidence" value="ECO:0007669"/>
    <property type="project" value="UniProtKB-ARBA"/>
</dbReference>
<accession>A0A5N6XDX3</accession>
<dbReference type="GO" id="GO:0071949">
    <property type="term" value="F:FAD binding"/>
    <property type="evidence" value="ECO:0007669"/>
    <property type="project" value="InterPro"/>
</dbReference>
<dbReference type="InterPro" id="IPR036188">
    <property type="entry name" value="FAD/NAD-bd_sf"/>
</dbReference>
<organism evidence="7 8">
    <name type="scientific">Aspergillus sergii</name>
    <dbReference type="NCBI Taxonomy" id="1034303"/>
    <lineage>
        <taxon>Eukaryota</taxon>
        <taxon>Fungi</taxon>
        <taxon>Dikarya</taxon>
        <taxon>Ascomycota</taxon>
        <taxon>Pezizomycotina</taxon>
        <taxon>Eurotiomycetes</taxon>
        <taxon>Eurotiomycetidae</taxon>
        <taxon>Eurotiales</taxon>
        <taxon>Aspergillaceae</taxon>
        <taxon>Aspergillus</taxon>
        <taxon>Aspergillus subgen. Circumdati</taxon>
    </lineage>
</organism>
<dbReference type="Proteomes" id="UP000325945">
    <property type="component" value="Unassembled WGS sequence"/>
</dbReference>
<comment type="similarity">
    <text evidence="1">Belongs to the PheA/TfdB FAD monooxygenase family.</text>
</comment>
<name>A0A5N6XDX3_9EURO</name>
<dbReference type="PRINTS" id="PR00420">
    <property type="entry name" value="RNGMNOXGNASE"/>
</dbReference>
<evidence type="ECO:0000256" key="1">
    <source>
        <dbReference type="ARBA" id="ARBA00007801"/>
    </source>
</evidence>
<dbReference type="Gene3D" id="3.30.9.10">
    <property type="entry name" value="D-Amino Acid Oxidase, subunit A, domain 2"/>
    <property type="match status" value="1"/>
</dbReference>
<dbReference type="PANTHER" id="PTHR43004:SF15">
    <property type="entry name" value="MONOOXYGENASE, PUTATIVE (AFU_ORTHOLOGUE AFUA_6G03030)-RELATED"/>
    <property type="match status" value="1"/>
</dbReference>
<gene>
    <name evidence="7" type="ORF">BDV39DRAFT_202132</name>
</gene>
<dbReference type="Pfam" id="PF07976">
    <property type="entry name" value="Phe_hydrox_dim"/>
    <property type="match status" value="1"/>
</dbReference>
<dbReference type="SUPFAM" id="SSF54373">
    <property type="entry name" value="FAD-linked reductases, C-terminal domain"/>
    <property type="match status" value="1"/>
</dbReference>
<evidence type="ECO:0000256" key="4">
    <source>
        <dbReference type="ARBA" id="ARBA00023002"/>
    </source>
</evidence>
<keyword evidence="2" id="KW-0285">Flavoprotein</keyword>
<dbReference type="InterPro" id="IPR002938">
    <property type="entry name" value="FAD-bd"/>
</dbReference>
<evidence type="ECO:0000313" key="8">
    <source>
        <dbReference type="Proteomes" id="UP000325945"/>
    </source>
</evidence>
<dbReference type="Pfam" id="PF01494">
    <property type="entry name" value="FAD_binding_3"/>
    <property type="match status" value="1"/>
</dbReference>
<keyword evidence="3" id="KW-0274">FAD</keyword>
<keyword evidence="8" id="KW-1185">Reference proteome</keyword>
<dbReference type="PANTHER" id="PTHR43004">
    <property type="entry name" value="TRK SYSTEM POTASSIUM UPTAKE PROTEIN"/>
    <property type="match status" value="1"/>
</dbReference>
<protein>
    <submittedName>
        <fullName evidence="7">FAD binding domain-containing protein</fullName>
    </submittedName>
</protein>
<evidence type="ECO:0000256" key="3">
    <source>
        <dbReference type="ARBA" id="ARBA00022827"/>
    </source>
</evidence>
<feature type="domain" description="Phenol hydroxylase-like C-terminal dimerisation" evidence="6">
    <location>
        <begin position="457"/>
        <end position="633"/>
    </location>
</feature>
<proteinExistence type="inferred from homology"/>
<evidence type="ECO:0000256" key="2">
    <source>
        <dbReference type="ARBA" id="ARBA00022630"/>
    </source>
</evidence>
<dbReference type="InterPro" id="IPR050641">
    <property type="entry name" value="RIFMO-like"/>
</dbReference>
<dbReference type="SUPFAM" id="SSF51905">
    <property type="entry name" value="FAD/NAD(P)-binding domain"/>
    <property type="match status" value="1"/>
</dbReference>
<sequence>MRESPFCWVPLPRLSPEIAKREGEYKHEIIIVGAGPAGLMLKFLLSHYGLNDESVLCIDDKPKRLDRGHADGLQPRTMEVLKSLGLADRILHTGRHLWEFAFWEHTREKSIKRSFIAPTMTEGARYKQVTTINQGLVEREFEDGLLHYGGKGVQRNSKLVDVQFDGDEDPEFPITAQVDVNGTTRRYRTKFLVAADGAHSTVRRCMGVHMRGESRDDVWGVIDLVADTDFPDIQRRCFIQSEAGSIFVVPREQIYSGTYLTRLYVELKHPTKNGLCRDRYLHNMRRDDVSKDIIMRRVVEAFQPYYFRPKGDGAIHWWSSYQIGQRMLDRFIIEDSLGMGRIFFVGDACHTHSPKAGQGMNVSMMDSYNLSWKLAYSVLGLTPQATSLPNSNPILETYHTERFSVAQELIHFDRKYSTMFSRERDITSRCNSHRNVALSKFIETHRDSNEFTSGCGVEYPESVLTMKLFHRPHEDPSLGVGALKAGKRLPDLRLKRYADGSHCNLQDDLPSNGCFRVLCFTSTDLLDSTGKSAQALCHLSSTTLPRFPSSTIEQLVIYPAPLDAFEWEHIPHGIRYWSEMRFYNGYEVNDAYAIYGLDPAKGALAIVRPDGYIGVVGMLTDLDRIDHYLGGCIATIR</sequence>
<dbReference type="Gene3D" id="3.50.50.60">
    <property type="entry name" value="FAD/NAD(P)-binding domain"/>
    <property type="match status" value="1"/>
</dbReference>
<dbReference type="InterPro" id="IPR038220">
    <property type="entry name" value="PHOX_C_sf"/>
</dbReference>
<reference evidence="8" key="1">
    <citation type="submission" date="2019-04" db="EMBL/GenBank/DDBJ databases">
        <title>Friends and foes A comparative genomics studyof 23 Aspergillus species from section Flavi.</title>
        <authorList>
            <consortium name="DOE Joint Genome Institute"/>
            <person name="Kjaerbolling I."/>
            <person name="Vesth T."/>
            <person name="Frisvad J.C."/>
            <person name="Nybo J.L."/>
            <person name="Theobald S."/>
            <person name="Kildgaard S."/>
            <person name="Isbrandt T."/>
            <person name="Kuo A."/>
            <person name="Sato A."/>
            <person name="Lyhne E.K."/>
            <person name="Kogle M.E."/>
            <person name="Wiebenga A."/>
            <person name="Kun R.S."/>
            <person name="Lubbers R.J."/>
            <person name="Makela M.R."/>
            <person name="Barry K."/>
            <person name="Chovatia M."/>
            <person name="Clum A."/>
            <person name="Daum C."/>
            <person name="Haridas S."/>
            <person name="He G."/>
            <person name="LaButti K."/>
            <person name="Lipzen A."/>
            <person name="Mondo S."/>
            <person name="Riley R."/>
            <person name="Salamov A."/>
            <person name="Simmons B.A."/>
            <person name="Magnuson J.K."/>
            <person name="Henrissat B."/>
            <person name="Mortensen U.H."/>
            <person name="Larsen T.O."/>
            <person name="Devries R.P."/>
            <person name="Grigoriev I.V."/>
            <person name="Machida M."/>
            <person name="Baker S.E."/>
            <person name="Andersen M.R."/>
        </authorList>
    </citation>
    <scope>NUCLEOTIDE SEQUENCE [LARGE SCALE GENOMIC DNA]</scope>
    <source>
        <strain evidence="8">CBS 130017</strain>
    </source>
</reference>
<dbReference type="Gene3D" id="3.40.30.20">
    <property type="match status" value="1"/>
</dbReference>
<dbReference type="SUPFAM" id="SSF52833">
    <property type="entry name" value="Thioredoxin-like"/>
    <property type="match status" value="1"/>
</dbReference>
<dbReference type="AlphaFoldDB" id="A0A5N6XDX3"/>
<evidence type="ECO:0000259" key="6">
    <source>
        <dbReference type="Pfam" id="PF07976"/>
    </source>
</evidence>
<evidence type="ECO:0000259" key="5">
    <source>
        <dbReference type="Pfam" id="PF01494"/>
    </source>
</evidence>
<keyword evidence="4" id="KW-0560">Oxidoreductase</keyword>